<accession>A0ACC0Y6K1</accession>
<keyword evidence="2" id="KW-1185">Reference proteome</keyword>
<evidence type="ECO:0000313" key="1">
    <source>
        <dbReference type="EMBL" id="KAJ0030902.1"/>
    </source>
</evidence>
<organism evidence="1 2">
    <name type="scientific">Pistacia integerrima</name>
    <dbReference type="NCBI Taxonomy" id="434235"/>
    <lineage>
        <taxon>Eukaryota</taxon>
        <taxon>Viridiplantae</taxon>
        <taxon>Streptophyta</taxon>
        <taxon>Embryophyta</taxon>
        <taxon>Tracheophyta</taxon>
        <taxon>Spermatophyta</taxon>
        <taxon>Magnoliopsida</taxon>
        <taxon>eudicotyledons</taxon>
        <taxon>Gunneridae</taxon>
        <taxon>Pentapetalae</taxon>
        <taxon>rosids</taxon>
        <taxon>malvids</taxon>
        <taxon>Sapindales</taxon>
        <taxon>Anacardiaceae</taxon>
        <taxon>Pistacia</taxon>
    </lineage>
</organism>
<dbReference type="Proteomes" id="UP001163603">
    <property type="component" value="Chromosome 8"/>
</dbReference>
<reference evidence="2" key="1">
    <citation type="journal article" date="2023" name="G3 (Bethesda)">
        <title>Genome assembly and association tests identify interacting loci associated with vigor, precocity, and sex in interspecific pistachio rootstocks.</title>
        <authorList>
            <person name="Palmer W."/>
            <person name="Jacygrad E."/>
            <person name="Sagayaradj S."/>
            <person name="Cavanaugh K."/>
            <person name="Han R."/>
            <person name="Bertier L."/>
            <person name="Beede B."/>
            <person name="Kafkas S."/>
            <person name="Golino D."/>
            <person name="Preece J."/>
            <person name="Michelmore R."/>
        </authorList>
    </citation>
    <scope>NUCLEOTIDE SEQUENCE [LARGE SCALE GENOMIC DNA]</scope>
</reference>
<dbReference type="EMBL" id="CM047743">
    <property type="protein sequence ID" value="KAJ0030902.1"/>
    <property type="molecule type" value="Genomic_DNA"/>
</dbReference>
<name>A0ACC0Y6K1_9ROSI</name>
<protein>
    <submittedName>
        <fullName evidence="1">Uncharacterized protein</fullName>
    </submittedName>
</protein>
<proteinExistence type="predicted"/>
<sequence length="389" mass="43109">MAMHREAKMGLSIEERLTMRLDSRFPFVHQFNNRWLQDRLAFPGNCSLGPGMEVLPPVFPQLGDAMTDENKTALEVDKKDKLIILAKPEPNFCGAKRKAATPPSGAGELPITSLKKNKIEEWSCALCQVSATSERGLNEHLRGKKHKAKEKALRTQKMQQKNSTVSLPKKQKSVKAITFAETRVISGSEPEMKVKEKSLQINKRKDGSDQKMENGKDLNNKKSDFLKKENGNAVNKKKKNGVSTVGKVEKTPEARRKKFKFWCEICQVGAYSEVVMETHMNGKKHMFRIQKHKIREAVPRAAISPEPIEKASDVDAVEPIEKASDVDTIASPVCVEKASDVTAAAGASPERAKKVSDVTVRVASPECAEKAGEVADATALLWLLGRRVI</sequence>
<comment type="caution">
    <text evidence="1">The sequence shown here is derived from an EMBL/GenBank/DDBJ whole genome shotgun (WGS) entry which is preliminary data.</text>
</comment>
<evidence type="ECO:0000313" key="2">
    <source>
        <dbReference type="Proteomes" id="UP001163603"/>
    </source>
</evidence>
<gene>
    <name evidence="1" type="ORF">Pint_14380</name>
</gene>